<dbReference type="GO" id="GO:0046872">
    <property type="term" value="F:metal ion binding"/>
    <property type="evidence" value="ECO:0007669"/>
    <property type="project" value="UniProtKB-KW"/>
</dbReference>
<dbReference type="GO" id="GO:0046491">
    <property type="term" value="P:L-methylmalonyl-CoA metabolic process"/>
    <property type="evidence" value="ECO:0007669"/>
    <property type="project" value="TreeGrafter"/>
</dbReference>
<dbReference type="EMBL" id="AP022314">
    <property type="protein sequence ID" value="BBU21345.1"/>
    <property type="molecule type" value="Genomic_DNA"/>
</dbReference>
<name>A0AAD1GZ28_MYCXE</name>
<evidence type="ECO:0000313" key="4">
    <source>
        <dbReference type="Proteomes" id="UP000464624"/>
    </source>
</evidence>
<dbReference type="GO" id="GO:0004493">
    <property type="term" value="F:methylmalonyl-CoA epimerase activity"/>
    <property type="evidence" value="ECO:0007669"/>
    <property type="project" value="TreeGrafter"/>
</dbReference>
<gene>
    <name evidence="3" type="ORF">MYXE_11340</name>
</gene>
<reference evidence="3 4" key="1">
    <citation type="submission" date="2019-12" db="EMBL/GenBank/DDBJ databases">
        <title>Complete genome sequence of Mycolicibacterium xenopi str. JCM15661T.</title>
        <authorList>
            <person name="Yoshida M."/>
            <person name="Fukano H."/>
            <person name="Asakura T."/>
            <person name="Hoshino Y."/>
        </authorList>
    </citation>
    <scope>NUCLEOTIDE SEQUENCE [LARGE SCALE GENOMIC DNA]</scope>
    <source>
        <strain evidence="3 4">JCM 15661T</strain>
    </source>
</reference>
<evidence type="ECO:0000259" key="2">
    <source>
        <dbReference type="PROSITE" id="PS51819"/>
    </source>
</evidence>
<evidence type="ECO:0000256" key="1">
    <source>
        <dbReference type="ARBA" id="ARBA00022723"/>
    </source>
</evidence>
<feature type="domain" description="VOC" evidence="2">
    <location>
        <begin position="10"/>
        <end position="143"/>
    </location>
</feature>
<dbReference type="Pfam" id="PF00903">
    <property type="entry name" value="Glyoxalase"/>
    <property type="match status" value="1"/>
</dbReference>
<organism evidence="3 4">
    <name type="scientific">Mycobacterium xenopi</name>
    <dbReference type="NCBI Taxonomy" id="1789"/>
    <lineage>
        <taxon>Bacteria</taxon>
        <taxon>Bacillati</taxon>
        <taxon>Actinomycetota</taxon>
        <taxon>Actinomycetes</taxon>
        <taxon>Mycobacteriales</taxon>
        <taxon>Mycobacteriaceae</taxon>
        <taxon>Mycobacterium</taxon>
    </lineage>
</organism>
<keyword evidence="1" id="KW-0479">Metal-binding</keyword>
<dbReference type="AlphaFoldDB" id="A0AAD1GZ28"/>
<dbReference type="PANTHER" id="PTHR43048:SF3">
    <property type="entry name" value="METHYLMALONYL-COA EPIMERASE, MITOCHONDRIAL"/>
    <property type="match status" value="1"/>
</dbReference>
<protein>
    <recommendedName>
        <fullName evidence="2">VOC domain-containing protein</fullName>
    </recommendedName>
</protein>
<dbReference type="Gene3D" id="3.10.180.10">
    <property type="entry name" value="2,3-Dihydroxybiphenyl 1,2-Dioxygenase, domain 1"/>
    <property type="match status" value="1"/>
</dbReference>
<dbReference type="InterPro" id="IPR004360">
    <property type="entry name" value="Glyas_Fos-R_dOase_dom"/>
</dbReference>
<dbReference type="KEGG" id="mxe:MYXE_11340"/>
<dbReference type="GO" id="GO:0004462">
    <property type="term" value="F:lactoylglutathione lyase activity"/>
    <property type="evidence" value="ECO:0007669"/>
    <property type="project" value="InterPro"/>
</dbReference>
<dbReference type="RefSeq" id="WP_085195949.1">
    <property type="nucleotide sequence ID" value="NZ_AP022314.1"/>
</dbReference>
<evidence type="ECO:0000313" key="3">
    <source>
        <dbReference type="EMBL" id="BBU21345.1"/>
    </source>
</evidence>
<proteinExistence type="predicted"/>
<dbReference type="InterPro" id="IPR018146">
    <property type="entry name" value="Glyoxalase_1_CS"/>
</dbReference>
<dbReference type="PROSITE" id="PS00934">
    <property type="entry name" value="GLYOXALASE_I_1"/>
    <property type="match status" value="1"/>
</dbReference>
<dbReference type="SUPFAM" id="SSF54593">
    <property type="entry name" value="Glyoxalase/Bleomycin resistance protein/Dihydroxybiphenyl dioxygenase"/>
    <property type="match status" value="1"/>
</dbReference>
<dbReference type="PANTHER" id="PTHR43048">
    <property type="entry name" value="METHYLMALONYL-COA EPIMERASE"/>
    <property type="match status" value="1"/>
</dbReference>
<accession>A0AAD1GZ28</accession>
<dbReference type="InterPro" id="IPR037523">
    <property type="entry name" value="VOC_core"/>
</dbReference>
<dbReference type="Proteomes" id="UP000464624">
    <property type="component" value="Chromosome"/>
</dbReference>
<sequence>MTQKPIDILGFSHICIAVSDMEAALRFYRDLLGLEVFFDLQLEGPSMEAVTGEAGARGRMIGGMLAGTVVELLEFAHRGLEPQQHDAKLGYTNISLSVRDIEAAHAAITAAGVQPEQQPVDIGGVRMFFVRDPDGTPIEFVSYPNGERNSAQLWGYTKQ</sequence>
<dbReference type="InterPro" id="IPR051785">
    <property type="entry name" value="MMCE/EMCE_epimerase"/>
</dbReference>
<dbReference type="PROSITE" id="PS51819">
    <property type="entry name" value="VOC"/>
    <property type="match status" value="1"/>
</dbReference>
<dbReference type="InterPro" id="IPR029068">
    <property type="entry name" value="Glyas_Bleomycin-R_OHBP_Dase"/>
</dbReference>